<dbReference type="CDD" id="cd18613">
    <property type="entry name" value="GH130"/>
    <property type="match status" value="1"/>
</dbReference>
<evidence type="ECO:0000256" key="1">
    <source>
        <dbReference type="ARBA" id="ARBA00022676"/>
    </source>
</evidence>
<dbReference type="Proteomes" id="UP000218323">
    <property type="component" value="Unassembled WGS sequence"/>
</dbReference>
<dbReference type="AlphaFoldDB" id="A0A2A4I4M5"/>
<comment type="caution">
    <text evidence="5">The sequence shown here is derived from an EMBL/GenBank/DDBJ whole genome shotgun (WGS) entry which is preliminary data.</text>
</comment>
<evidence type="ECO:0000256" key="2">
    <source>
        <dbReference type="ARBA" id="ARBA00022679"/>
    </source>
</evidence>
<dbReference type="PANTHER" id="PTHR34106">
    <property type="entry name" value="GLYCOSIDASE"/>
    <property type="match status" value="1"/>
</dbReference>
<keyword evidence="5" id="KW-0378">Hydrolase</keyword>
<protein>
    <submittedName>
        <fullName evidence="5">Glycosidase</fullName>
    </submittedName>
</protein>
<keyword evidence="1" id="KW-0328">Glycosyltransferase</keyword>
<feature type="region of interest" description="Disordered" evidence="4">
    <location>
        <begin position="1"/>
        <end position="22"/>
    </location>
</feature>
<dbReference type="GO" id="GO:0016757">
    <property type="term" value="F:glycosyltransferase activity"/>
    <property type="evidence" value="ECO:0007669"/>
    <property type="project" value="UniProtKB-KW"/>
</dbReference>
<dbReference type="InterPro" id="IPR007184">
    <property type="entry name" value="Mannoside_phosphorylase"/>
</dbReference>
<dbReference type="InterPro" id="IPR023296">
    <property type="entry name" value="Glyco_hydro_beta-prop_sf"/>
</dbReference>
<name>A0A2A4I4M5_9SPHN</name>
<evidence type="ECO:0000256" key="4">
    <source>
        <dbReference type="SAM" id="MobiDB-lite"/>
    </source>
</evidence>
<accession>A0A2A4I4M5</accession>
<organism evidence="5 6">
    <name type="scientific">Sphingomonas adhaesiva</name>
    <dbReference type="NCBI Taxonomy" id="28212"/>
    <lineage>
        <taxon>Bacteria</taxon>
        <taxon>Pseudomonadati</taxon>
        <taxon>Pseudomonadota</taxon>
        <taxon>Alphaproteobacteria</taxon>
        <taxon>Sphingomonadales</taxon>
        <taxon>Sphingomonadaceae</taxon>
        <taxon>Sphingomonas</taxon>
    </lineage>
</organism>
<keyword evidence="2" id="KW-0808">Transferase</keyword>
<comment type="similarity">
    <text evidence="3">Belongs to the glycosyl hydrolase 130 family.</text>
</comment>
<keyword evidence="6" id="KW-1185">Reference proteome</keyword>
<gene>
    <name evidence="5" type="ORF">COA07_16960</name>
</gene>
<evidence type="ECO:0000313" key="6">
    <source>
        <dbReference type="Proteomes" id="UP000218323"/>
    </source>
</evidence>
<sequence length="465" mass="51141">MAGALHQWGPAPCLRGPERHRAGCQPEGNVSGAAIEIAQHQQPATLYPDPSRVVLRPFTPADNPFPSAEVPQSRTGRVIDRVLALDEELVRRELVDLRHRLDGRHAEVELMLSRRFHEVVEPASSPSAMTSERMQLIGGYLMEEYAVEAAALFNPSIVPHPDQSGTVHGELSILMSLRAVGEGHVSSITFREGLVSAAGELSIAPARTRLVSARASRIPGGASDDPGIRLECGARDDLSRLVLFPVAYRHRHGLEDLRLTRFVEDDGSVVYLGTYTGVGGETIRQELLRTTDFQTFDLLALQGRYSATKGMALFPRRIGGYFAMLGRQDHENIWLLRSNDLYRWDAGDVAVRPRWPWEFVQLGNCGPPIEVDEGWLVVTHGVGPIRSYALGACLLDRNDPTKLLGRTREPLVVATDGTRDGYVPNVIYSCGALVHGDWLILPHGVADSYTTVTTLSVRDLLGRMS</sequence>
<dbReference type="Gene3D" id="2.115.10.20">
    <property type="entry name" value="Glycosyl hydrolase domain, family 43"/>
    <property type="match status" value="1"/>
</dbReference>
<dbReference type="GO" id="GO:0016798">
    <property type="term" value="F:hydrolase activity, acting on glycosyl bonds"/>
    <property type="evidence" value="ECO:0007669"/>
    <property type="project" value="UniProtKB-KW"/>
</dbReference>
<dbReference type="SUPFAM" id="SSF75005">
    <property type="entry name" value="Arabinanase/levansucrase/invertase"/>
    <property type="match status" value="1"/>
</dbReference>
<reference evidence="5 6" key="1">
    <citation type="submission" date="2017-09" db="EMBL/GenBank/DDBJ databases">
        <title>Sphingomonas adhaesiva DSM 7418, whole genome shotgun sequence.</title>
        <authorList>
            <person name="Feng G."/>
            <person name="Zhu H."/>
        </authorList>
    </citation>
    <scope>NUCLEOTIDE SEQUENCE [LARGE SCALE GENOMIC DNA]</scope>
    <source>
        <strain evidence="5 6">DSM 7418</strain>
    </source>
</reference>
<dbReference type="Pfam" id="PF04041">
    <property type="entry name" value="Glyco_hydro_130"/>
    <property type="match status" value="1"/>
</dbReference>
<evidence type="ECO:0000256" key="3">
    <source>
        <dbReference type="ARBA" id="ARBA00024356"/>
    </source>
</evidence>
<proteinExistence type="inferred from homology"/>
<dbReference type="EMBL" id="NWVC01000016">
    <property type="protein sequence ID" value="PCG12994.1"/>
    <property type="molecule type" value="Genomic_DNA"/>
</dbReference>
<evidence type="ECO:0000313" key="5">
    <source>
        <dbReference type="EMBL" id="PCG12994.1"/>
    </source>
</evidence>
<keyword evidence="5" id="KW-0326">Glycosidase</keyword>
<dbReference type="PANTHER" id="PTHR34106:SF4">
    <property type="entry name" value="BLL5143 PROTEIN"/>
    <property type="match status" value="1"/>
</dbReference>